<feature type="domain" description="HTH araC/xylS-type" evidence="9">
    <location>
        <begin position="456"/>
        <end position="554"/>
    </location>
</feature>
<dbReference type="GO" id="GO:0005737">
    <property type="term" value="C:cytoplasm"/>
    <property type="evidence" value="ECO:0007669"/>
    <property type="project" value="UniProtKB-SubCell"/>
</dbReference>
<dbReference type="SUPFAM" id="SSF52172">
    <property type="entry name" value="CheY-like"/>
    <property type="match status" value="1"/>
</dbReference>
<feature type="domain" description="Response regulatory" evidence="10">
    <location>
        <begin position="21"/>
        <end position="137"/>
    </location>
</feature>
<dbReference type="EMBL" id="RXHU01000015">
    <property type="protein sequence ID" value="RTE10830.1"/>
    <property type="molecule type" value="Genomic_DNA"/>
</dbReference>
<dbReference type="Pfam" id="PF17853">
    <property type="entry name" value="GGDEF_2"/>
    <property type="match status" value="1"/>
</dbReference>
<dbReference type="Pfam" id="PF00072">
    <property type="entry name" value="Response_reg"/>
    <property type="match status" value="1"/>
</dbReference>
<dbReference type="InterPro" id="IPR011006">
    <property type="entry name" value="CheY-like_superfamily"/>
</dbReference>
<protein>
    <submittedName>
        <fullName evidence="11">Response regulator</fullName>
    </submittedName>
</protein>
<accession>A0A3S0ARH2</accession>
<dbReference type="GO" id="GO:0000160">
    <property type="term" value="P:phosphorelay signal transduction system"/>
    <property type="evidence" value="ECO:0007669"/>
    <property type="project" value="UniProtKB-KW"/>
</dbReference>
<evidence type="ECO:0000259" key="9">
    <source>
        <dbReference type="PROSITE" id="PS01124"/>
    </source>
</evidence>
<gene>
    <name evidence="11" type="ORF">EJQ19_06080</name>
</gene>
<dbReference type="Gene3D" id="3.40.50.2300">
    <property type="match status" value="1"/>
</dbReference>
<evidence type="ECO:0000313" key="12">
    <source>
        <dbReference type="Proteomes" id="UP000276128"/>
    </source>
</evidence>
<evidence type="ECO:0000256" key="1">
    <source>
        <dbReference type="ARBA" id="ARBA00004496"/>
    </source>
</evidence>
<evidence type="ECO:0000256" key="5">
    <source>
        <dbReference type="ARBA" id="ARBA00023015"/>
    </source>
</evidence>
<reference evidence="11 12" key="1">
    <citation type="submission" date="2018-12" db="EMBL/GenBank/DDBJ databases">
        <title>Bacillus ochoae sp. nov., Paenibacillus whitsoniae sp. nov., Paenibacillus spiritus sp. nov. Isolated from the Mars Exploration Rover during spacecraft assembly.</title>
        <authorList>
            <person name="Seuylemezian A."/>
            <person name="Vaishampayan P."/>
        </authorList>
    </citation>
    <scope>NUCLEOTIDE SEQUENCE [LARGE SCALE GENOMIC DNA]</scope>
    <source>
        <strain evidence="11 12">MER 54</strain>
    </source>
</reference>
<keyword evidence="7" id="KW-0804">Transcription</keyword>
<comment type="subcellular location">
    <subcellularLocation>
        <location evidence="1">Cytoplasm</location>
    </subcellularLocation>
</comment>
<dbReference type="Pfam" id="PF12833">
    <property type="entry name" value="HTH_18"/>
    <property type="match status" value="1"/>
</dbReference>
<evidence type="ECO:0000256" key="6">
    <source>
        <dbReference type="ARBA" id="ARBA00023125"/>
    </source>
</evidence>
<dbReference type="InterPro" id="IPR001789">
    <property type="entry name" value="Sig_transdc_resp-reg_receiver"/>
</dbReference>
<keyword evidence="5" id="KW-0805">Transcription regulation</keyword>
<dbReference type="Gene3D" id="1.10.10.60">
    <property type="entry name" value="Homeodomain-like"/>
    <property type="match status" value="2"/>
</dbReference>
<dbReference type="InterPro" id="IPR018062">
    <property type="entry name" value="HTH_AraC-typ_CS"/>
</dbReference>
<dbReference type="Proteomes" id="UP000276128">
    <property type="component" value="Unassembled WGS sequence"/>
</dbReference>
<evidence type="ECO:0000313" key="11">
    <source>
        <dbReference type="EMBL" id="RTE10830.1"/>
    </source>
</evidence>
<dbReference type="SUPFAM" id="SSF46689">
    <property type="entry name" value="Homeodomain-like"/>
    <property type="match status" value="2"/>
</dbReference>
<evidence type="ECO:0000256" key="4">
    <source>
        <dbReference type="ARBA" id="ARBA00023012"/>
    </source>
</evidence>
<dbReference type="PROSITE" id="PS00041">
    <property type="entry name" value="HTH_ARAC_FAMILY_1"/>
    <property type="match status" value="1"/>
</dbReference>
<dbReference type="PANTHER" id="PTHR42713">
    <property type="entry name" value="HISTIDINE KINASE-RELATED"/>
    <property type="match status" value="1"/>
</dbReference>
<dbReference type="OrthoDB" id="9794370at2"/>
<sequence>MKRSSDYDRCKGVNPMDGTYKIMIVDDEFEIREGLNAYYWERFQFQVIACAANGKQALDLMQRNDVDVVLTDIKMPVMDGIELSRAINLHYPHVKIVILSGYKEFSYARDALQAGVSEYLLKPVDLKNLSESMMKLKLELDAERETSQRLQAYENQLASSLPAARNHFFQALIDEPLPEYHKAKEEMSLLEIEMNATYYCCAAVKLEATTRQDNALPDSVAAKAQGILERHLEAGQCQSYTLRRKAGELAVFLNLNATAVPARRSLSLLWEQIISSIEQETGCRSIVGLGEVYQSLLSFPDSYKQARSVMERNTFLERGGLFLWDTADEQHVERKEYPYSHETKLLDAVLEGNLDNSLLHFQQFWTSCGLDSERAELPVVLKYLAPLFTMLERRLDLHGASLESIASLPMPISEFVERFPTLSTLKIALERLISDIALQIKHVNDDVQTTSHSAVQQVKKYIEEHYSEKITLNQMAELVYLNPSYFSIQFKKETGTNFIDYLKNCRMEKAKELLRRIDLKVYEIGELVGYQDRKYFATTFKSHTKLTPLEYRQSFITY</sequence>
<dbReference type="InterPro" id="IPR018060">
    <property type="entry name" value="HTH_AraC"/>
</dbReference>
<proteinExistence type="predicted"/>
<evidence type="ECO:0000256" key="8">
    <source>
        <dbReference type="PROSITE-ProRule" id="PRU00169"/>
    </source>
</evidence>
<evidence type="ECO:0000256" key="7">
    <source>
        <dbReference type="ARBA" id="ARBA00023163"/>
    </source>
</evidence>
<evidence type="ECO:0000259" key="10">
    <source>
        <dbReference type="PROSITE" id="PS50110"/>
    </source>
</evidence>
<keyword evidence="6" id="KW-0238">DNA-binding</keyword>
<dbReference type="GO" id="GO:0043565">
    <property type="term" value="F:sequence-specific DNA binding"/>
    <property type="evidence" value="ECO:0007669"/>
    <property type="project" value="InterPro"/>
</dbReference>
<dbReference type="PROSITE" id="PS50110">
    <property type="entry name" value="RESPONSE_REGULATORY"/>
    <property type="match status" value="1"/>
</dbReference>
<keyword evidence="2" id="KW-0963">Cytoplasm</keyword>
<feature type="modified residue" description="4-aspartylphosphate" evidence="8">
    <location>
        <position position="72"/>
    </location>
</feature>
<dbReference type="AlphaFoldDB" id="A0A3S0ARH2"/>
<evidence type="ECO:0000256" key="2">
    <source>
        <dbReference type="ARBA" id="ARBA00022490"/>
    </source>
</evidence>
<organism evidence="11 12">
    <name type="scientific">Paenibacillus whitsoniae</name>
    <dbReference type="NCBI Taxonomy" id="2496558"/>
    <lineage>
        <taxon>Bacteria</taxon>
        <taxon>Bacillati</taxon>
        <taxon>Bacillota</taxon>
        <taxon>Bacilli</taxon>
        <taxon>Bacillales</taxon>
        <taxon>Paenibacillaceae</taxon>
        <taxon>Paenibacillus</taxon>
    </lineage>
</organism>
<keyword evidence="12" id="KW-1185">Reference proteome</keyword>
<name>A0A3S0ARH2_9BACL</name>
<evidence type="ECO:0000256" key="3">
    <source>
        <dbReference type="ARBA" id="ARBA00022553"/>
    </source>
</evidence>
<dbReference type="InterPro" id="IPR051552">
    <property type="entry name" value="HptR"/>
</dbReference>
<dbReference type="SMART" id="SM00342">
    <property type="entry name" value="HTH_ARAC"/>
    <property type="match status" value="1"/>
</dbReference>
<dbReference type="InterPro" id="IPR041522">
    <property type="entry name" value="CdaR_GGDEF"/>
</dbReference>
<dbReference type="GO" id="GO:0003700">
    <property type="term" value="F:DNA-binding transcription factor activity"/>
    <property type="evidence" value="ECO:0007669"/>
    <property type="project" value="InterPro"/>
</dbReference>
<dbReference type="PROSITE" id="PS01124">
    <property type="entry name" value="HTH_ARAC_FAMILY_2"/>
    <property type="match status" value="1"/>
</dbReference>
<comment type="caution">
    <text evidence="11">The sequence shown here is derived from an EMBL/GenBank/DDBJ whole genome shotgun (WGS) entry which is preliminary data.</text>
</comment>
<dbReference type="PANTHER" id="PTHR42713:SF3">
    <property type="entry name" value="TRANSCRIPTIONAL REGULATORY PROTEIN HPTR"/>
    <property type="match status" value="1"/>
</dbReference>
<dbReference type="CDD" id="cd17536">
    <property type="entry name" value="REC_YesN-like"/>
    <property type="match status" value="1"/>
</dbReference>
<dbReference type="InterPro" id="IPR009057">
    <property type="entry name" value="Homeodomain-like_sf"/>
</dbReference>
<keyword evidence="4" id="KW-0902">Two-component regulatory system</keyword>
<keyword evidence="3 8" id="KW-0597">Phosphoprotein</keyword>
<dbReference type="SMART" id="SM00448">
    <property type="entry name" value="REC"/>
    <property type="match status" value="1"/>
</dbReference>